<dbReference type="Proteomes" id="UP000005801">
    <property type="component" value="Unassembled WGS sequence"/>
</dbReference>
<dbReference type="EMBL" id="ABCS01000062">
    <property type="protein sequence ID" value="EDM76591.1"/>
    <property type="molecule type" value="Genomic_DNA"/>
</dbReference>
<protein>
    <submittedName>
        <fullName evidence="2">Uncharacterized protein</fullName>
    </submittedName>
</protein>
<proteinExistence type="predicted"/>
<evidence type="ECO:0000256" key="1">
    <source>
        <dbReference type="SAM" id="SignalP"/>
    </source>
</evidence>
<organism evidence="2 3">
    <name type="scientific">Plesiocystis pacifica SIR-1</name>
    <dbReference type="NCBI Taxonomy" id="391625"/>
    <lineage>
        <taxon>Bacteria</taxon>
        <taxon>Pseudomonadati</taxon>
        <taxon>Myxococcota</taxon>
        <taxon>Polyangia</taxon>
        <taxon>Nannocystales</taxon>
        <taxon>Nannocystaceae</taxon>
        <taxon>Plesiocystis</taxon>
    </lineage>
</organism>
<name>A6GC29_9BACT</name>
<feature type="signal peptide" evidence="1">
    <location>
        <begin position="1"/>
        <end position="24"/>
    </location>
</feature>
<gene>
    <name evidence="2" type="ORF">PPSIR1_24324</name>
</gene>
<comment type="caution">
    <text evidence="2">The sequence shown here is derived from an EMBL/GenBank/DDBJ whole genome shotgun (WGS) entry which is preliminary data.</text>
</comment>
<keyword evidence="1" id="KW-0732">Signal</keyword>
<dbReference type="AlphaFoldDB" id="A6GC29"/>
<evidence type="ECO:0000313" key="3">
    <source>
        <dbReference type="Proteomes" id="UP000005801"/>
    </source>
</evidence>
<dbReference type="RefSeq" id="WP_006974270.1">
    <property type="nucleotide sequence ID" value="NZ_ABCS01000062.1"/>
</dbReference>
<reference evidence="2 3" key="1">
    <citation type="submission" date="2007-06" db="EMBL/GenBank/DDBJ databases">
        <authorList>
            <person name="Shimkets L."/>
            <person name="Ferriera S."/>
            <person name="Johnson J."/>
            <person name="Kravitz S."/>
            <person name="Beeson K."/>
            <person name="Sutton G."/>
            <person name="Rogers Y.-H."/>
            <person name="Friedman R."/>
            <person name="Frazier M."/>
            <person name="Venter J.C."/>
        </authorList>
    </citation>
    <scope>NUCLEOTIDE SEQUENCE [LARGE SCALE GENOMIC DNA]</scope>
    <source>
        <strain evidence="2 3">SIR-1</strain>
    </source>
</reference>
<feature type="chain" id="PRO_5002697650" evidence="1">
    <location>
        <begin position="25"/>
        <end position="44"/>
    </location>
</feature>
<keyword evidence="3" id="KW-1185">Reference proteome</keyword>
<dbReference type="PROSITE" id="PS51257">
    <property type="entry name" value="PROKAR_LIPOPROTEIN"/>
    <property type="match status" value="1"/>
</dbReference>
<sequence>MARRARLPSICAALSVLASAPLSSACVKGQARSTSQPEEGAGTE</sequence>
<evidence type="ECO:0000313" key="2">
    <source>
        <dbReference type="EMBL" id="EDM76591.1"/>
    </source>
</evidence>
<accession>A6GC29</accession>